<dbReference type="InterPro" id="IPR039422">
    <property type="entry name" value="MarR/SlyA-like"/>
</dbReference>
<dbReference type="InterPro" id="IPR000835">
    <property type="entry name" value="HTH_MarR-typ"/>
</dbReference>
<dbReference type="PANTHER" id="PTHR33164">
    <property type="entry name" value="TRANSCRIPTIONAL REGULATOR, MARR FAMILY"/>
    <property type="match status" value="1"/>
</dbReference>
<dbReference type="PROSITE" id="PS50995">
    <property type="entry name" value="HTH_MARR_2"/>
    <property type="match status" value="1"/>
</dbReference>
<feature type="domain" description="HTH marR-type" evidence="1">
    <location>
        <begin position="17"/>
        <end position="156"/>
    </location>
</feature>
<dbReference type="InterPro" id="IPR036390">
    <property type="entry name" value="WH_DNA-bd_sf"/>
</dbReference>
<dbReference type="SUPFAM" id="SSF46785">
    <property type="entry name" value="Winged helix' DNA-binding domain"/>
    <property type="match status" value="1"/>
</dbReference>
<protein>
    <submittedName>
        <fullName evidence="2">DNA-binding MarR family transcriptional regulator</fullName>
    </submittedName>
</protein>
<comment type="caution">
    <text evidence="2">The sequence shown here is derived from an EMBL/GenBank/DDBJ whole genome shotgun (WGS) entry which is preliminary data.</text>
</comment>
<dbReference type="Gene3D" id="1.10.10.10">
    <property type="entry name" value="Winged helix-like DNA-binding domain superfamily/Winged helix DNA-binding domain"/>
    <property type="match status" value="1"/>
</dbReference>
<keyword evidence="3" id="KW-1185">Reference proteome</keyword>
<dbReference type="SMART" id="SM00347">
    <property type="entry name" value="HTH_MARR"/>
    <property type="match status" value="1"/>
</dbReference>
<dbReference type="GO" id="GO:0003677">
    <property type="term" value="F:DNA binding"/>
    <property type="evidence" value="ECO:0007669"/>
    <property type="project" value="UniProtKB-KW"/>
</dbReference>
<name>A0ABS4EKJ3_9HYPH</name>
<evidence type="ECO:0000313" key="2">
    <source>
        <dbReference type="EMBL" id="MBP1858463.1"/>
    </source>
</evidence>
<dbReference type="Pfam" id="PF12802">
    <property type="entry name" value="MarR_2"/>
    <property type="match status" value="1"/>
</dbReference>
<dbReference type="Proteomes" id="UP000823786">
    <property type="component" value="Unassembled WGS sequence"/>
</dbReference>
<organism evidence="2 3">
    <name type="scientific">Rhizobium herbae</name>
    <dbReference type="NCBI Taxonomy" id="508661"/>
    <lineage>
        <taxon>Bacteria</taxon>
        <taxon>Pseudomonadati</taxon>
        <taxon>Pseudomonadota</taxon>
        <taxon>Alphaproteobacteria</taxon>
        <taxon>Hyphomicrobiales</taxon>
        <taxon>Rhizobiaceae</taxon>
        <taxon>Rhizobium/Agrobacterium group</taxon>
        <taxon>Rhizobium</taxon>
    </lineage>
</organism>
<dbReference type="EMBL" id="JAGGJV010000003">
    <property type="protein sequence ID" value="MBP1858463.1"/>
    <property type="molecule type" value="Genomic_DNA"/>
</dbReference>
<evidence type="ECO:0000313" key="3">
    <source>
        <dbReference type="Proteomes" id="UP000823786"/>
    </source>
</evidence>
<evidence type="ECO:0000259" key="1">
    <source>
        <dbReference type="PROSITE" id="PS50995"/>
    </source>
</evidence>
<sequence length="179" mass="19947">MSPIEDETDGSEMEANRASIGRSMGRWRLLVGRRVLARLAIENVAPGLEITHLDVLDAVWRAEPEGEVTVGTIAEMMRIDPSRASRIVADMVARGALRREASQADARRIIVVMTDLGNRLMREVKAVKRGVIESILADWPEDDVAAFAGLFDRFVTSFEQVHQSRERENAERRAAQPAP</sequence>
<proteinExistence type="predicted"/>
<dbReference type="PANTHER" id="PTHR33164:SF57">
    <property type="entry name" value="MARR-FAMILY TRANSCRIPTIONAL REGULATOR"/>
    <property type="match status" value="1"/>
</dbReference>
<dbReference type="InterPro" id="IPR036388">
    <property type="entry name" value="WH-like_DNA-bd_sf"/>
</dbReference>
<reference evidence="2 3" key="1">
    <citation type="submission" date="2021-03" db="EMBL/GenBank/DDBJ databases">
        <title>Genomic Encyclopedia of Type Strains, Phase IV (KMG-IV): sequencing the most valuable type-strain genomes for metagenomic binning, comparative biology and taxonomic classification.</title>
        <authorList>
            <person name="Goeker M."/>
        </authorList>
    </citation>
    <scope>NUCLEOTIDE SEQUENCE [LARGE SCALE GENOMIC DNA]</scope>
    <source>
        <strain evidence="2 3">DSM 26427</strain>
    </source>
</reference>
<gene>
    <name evidence="2" type="ORF">J2Z75_001971</name>
</gene>
<accession>A0ABS4EKJ3</accession>
<keyword evidence="2" id="KW-0238">DNA-binding</keyword>